<name>X1IDN3_9ZZZZ</name>
<evidence type="ECO:0000313" key="1">
    <source>
        <dbReference type="EMBL" id="GAH80491.1"/>
    </source>
</evidence>
<gene>
    <name evidence="1" type="ORF">S03H2_64666</name>
</gene>
<accession>X1IDN3</accession>
<protein>
    <submittedName>
        <fullName evidence="1">Uncharacterized protein</fullName>
    </submittedName>
</protein>
<proteinExistence type="predicted"/>
<dbReference type="EMBL" id="BARU01042036">
    <property type="protein sequence ID" value="GAH80491.1"/>
    <property type="molecule type" value="Genomic_DNA"/>
</dbReference>
<reference evidence="1" key="1">
    <citation type="journal article" date="2014" name="Front. Microbiol.">
        <title>High frequency of phylogenetically diverse reductive dehalogenase-homologous genes in deep subseafloor sedimentary metagenomes.</title>
        <authorList>
            <person name="Kawai M."/>
            <person name="Futagami T."/>
            <person name="Toyoda A."/>
            <person name="Takaki Y."/>
            <person name="Nishi S."/>
            <person name="Hori S."/>
            <person name="Arai W."/>
            <person name="Tsubouchi T."/>
            <person name="Morono Y."/>
            <person name="Uchiyama I."/>
            <person name="Ito T."/>
            <person name="Fujiyama A."/>
            <person name="Inagaki F."/>
            <person name="Takami H."/>
        </authorList>
    </citation>
    <scope>NUCLEOTIDE SEQUENCE</scope>
    <source>
        <strain evidence="1">Expedition CK06-06</strain>
    </source>
</reference>
<organism evidence="1">
    <name type="scientific">marine sediment metagenome</name>
    <dbReference type="NCBI Taxonomy" id="412755"/>
    <lineage>
        <taxon>unclassified sequences</taxon>
        <taxon>metagenomes</taxon>
        <taxon>ecological metagenomes</taxon>
    </lineage>
</organism>
<sequence length="49" mass="5626">MFTKWIFPDNWQVLIIAICSAVSSADQWQDRTIPSLDERTNILAYLAIA</sequence>
<comment type="caution">
    <text evidence="1">The sequence shown here is derived from an EMBL/GenBank/DDBJ whole genome shotgun (WGS) entry which is preliminary data.</text>
</comment>
<dbReference type="AlphaFoldDB" id="X1IDN3"/>